<protein>
    <submittedName>
        <fullName evidence="2">Uncharacterized protein</fullName>
    </submittedName>
</protein>
<keyword evidence="3" id="KW-1185">Reference proteome</keyword>
<evidence type="ECO:0000313" key="2">
    <source>
        <dbReference type="EMBL" id="KAK1742744.1"/>
    </source>
</evidence>
<proteinExistence type="predicted"/>
<sequence>MLSAPSVSVSEGTIKATAVVAFVAVLAIPVYHKHIKPKFKGQELDAKKDDDAGRGRRGRLSRRPSVLEELTSVPLVLRAMLWLQCFQGLMLWLSPKIIAEVYGLTDMSPLATMLCEDFGRMWTGLHFGALVSGRKGVSTATVISSGLVFLLLSELKALLNDEYLGGNTPNRVVILIVIKLASLWALEYGPEISIQEGLLAETLSKVIPTQEHIGQFMAFYVALDGACMYFAPYRYAAFWGYAINDEVLRFLTVVAGEGSMMMGAFWFTLLRGEHAWKAYGVAALVYFGCTVDVGFISKTGWFIGEAGVWVDLILSYITIITAQPWTIFM</sequence>
<feature type="transmembrane region" description="Helical" evidence="1">
    <location>
        <begin position="12"/>
        <end position="31"/>
    </location>
</feature>
<reference evidence="2" key="1">
    <citation type="submission" date="2023-06" db="EMBL/GenBank/DDBJ databases">
        <title>Survivors Of The Sea: Transcriptome response of Skeletonema marinoi to long-term dormancy.</title>
        <authorList>
            <person name="Pinder M.I.M."/>
            <person name="Kourtchenko O."/>
            <person name="Robertson E.K."/>
            <person name="Larsson T."/>
            <person name="Maumus F."/>
            <person name="Osuna-Cruz C.M."/>
            <person name="Vancaester E."/>
            <person name="Stenow R."/>
            <person name="Vandepoele K."/>
            <person name="Ploug H."/>
            <person name="Bruchert V."/>
            <person name="Godhe A."/>
            <person name="Topel M."/>
        </authorList>
    </citation>
    <scope>NUCLEOTIDE SEQUENCE</scope>
    <source>
        <strain evidence="2">R05AC</strain>
    </source>
</reference>
<comment type="caution">
    <text evidence="2">The sequence shown here is derived from an EMBL/GenBank/DDBJ whole genome shotgun (WGS) entry which is preliminary data.</text>
</comment>
<keyword evidence="1" id="KW-0812">Transmembrane</keyword>
<dbReference type="Proteomes" id="UP001224775">
    <property type="component" value="Unassembled WGS sequence"/>
</dbReference>
<accession>A0AAD8YBY8</accession>
<feature type="transmembrane region" description="Helical" evidence="1">
    <location>
        <begin position="217"/>
        <end position="235"/>
    </location>
</feature>
<dbReference type="EMBL" id="JATAAI010000010">
    <property type="protein sequence ID" value="KAK1742744.1"/>
    <property type="molecule type" value="Genomic_DNA"/>
</dbReference>
<evidence type="ECO:0000256" key="1">
    <source>
        <dbReference type="SAM" id="Phobius"/>
    </source>
</evidence>
<evidence type="ECO:0000313" key="3">
    <source>
        <dbReference type="Proteomes" id="UP001224775"/>
    </source>
</evidence>
<name>A0AAD8YBY8_9STRA</name>
<keyword evidence="1" id="KW-1133">Transmembrane helix</keyword>
<dbReference type="AlphaFoldDB" id="A0AAD8YBY8"/>
<gene>
    <name evidence="2" type="ORF">QTG54_006341</name>
</gene>
<feature type="transmembrane region" description="Helical" evidence="1">
    <location>
        <begin position="308"/>
        <end position="328"/>
    </location>
</feature>
<feature type="transmembrane region" description="Helical" evidence="1">
    <location>
        <begin position="247"/>
        <end position="269"/>
    </location>
</feature>
<keyword evidence="1" id="KW-0472">Membrane</keyword>
<organism evidence="2 3">
    <name type="scientific">Skeletonema marinoi</name>
    <dbReference type="NCBI Taxonomy" id="267567"/>
    <lineage>
        <taxon>Eukaryota</taxon>
        <taxon>Sar</taxon>
        <taxon>Stramenopiles</taxon>
        <taxon>Ochrophyta</taxon>
        <taxon>Bacillariophyta</taxon>
        <taxon>Coscinodiscophyceae</taxon>
        <taxon>Thalassiosirophycidae</taxon>
        <taxon>Thalassiosirales</taxon>
        <taxon>Skeletonemataceae</taxon>
        <taxon>Skeletonema</taxon>
        <taxon>Skeletonema marinoi-dohrnii complex</taxon>
    </lineage>
</organism>
<feature type="transmembrane region" description="Helical" evidence="1">
    <location>
        <begin position="276"/>
        <end position="296"/>
    </location>
</feature>